<feature type="domain" description="Histidine kinase" evidence="16">
    <location>
        <begin position="327"/>
        <end position="545"/>
    </location>
</feature>
<dbReference type="PANTHER" id="PTHR43547">
    <property type="entry name" value="TWO-COMPONENT HISTIDINE KINASE"/>
    <property type="match status" value="1"/>
</dbReference>
<reference evidence="18 19" key="1">
    <citation type="journal article" date="2016" name="Nat. Commun.">
        <title>Thousands of microbial genomes shed light on interconnected biogeochemical processes in an aquifer system.</title>
        <authorList>
            <person name="Anantharaman K."/>
            <person name="Brown C.T."/>
            <person name="Hug L.A."/>
            <person name="Sharon I."/>
            <person name="Castelle C.J."/>
            <person name="Probst A.J."/>
            <person name="Thomas B.C."/>
            <person name="Singh A."/>
            <person name="Wilkins M.J."/>
            <person name="Karaoz U."/>
            <person name="Brodie E.L."/>
            <person name="Williams K.H."/>
            <person name="Hubbard S.S."/>
            <person name="Banfield J.F."/>
        </authorList>
    </citation>
    <scope>NUCLEOTIDE SEQUENCE [LARGE SCALE GENOMIC DNA]</scope>
</reference>
<feature type="transmembrane region" description="Helical" evidence="15">
    <location>
        <begin position="212"/>
        <end position="231"/>
    </location>
</feature>
<keyword evidence="5 14" id="KW-0597">Phosphoprotein</keyword>
<dbReference type="InterPro" id="IPR011006">
    <property type="entry name" value="CheY-like_superfamily"/>
</dbReference>
<keyword evidence="10" id="KW-0067">ATP-binding</keyword>
<feature type="transmembrane region" description="Helical" evidence="15">
    <location>
        <begin position="188"/>
        <end position="206"/>
    </location>
</feature>
<evidence type="ECO:0000256" key="6">
    <source>
        <dbReference type="ARBA" id="ARBA00022679"/>
    </source>
</evidence>
<evidence type="ECO:0000256" key="11">
    <source>
        <dbReference type="ARBA" id="ARBA00022989"/>
    </source>
</evidence>
<dbReference type="GO" id="GO:0005524">
    <property type="term" value="F:ATP binding"/>
    <property type="evidence" value="ECO:0007669"/>
    <property type="project" value="UniProtKB-KW"/>
</dbReference>
<dbReference type="PROSITE" id="PS50110">
    <property type="entry name" value="RESPONSE_REGULATORY"/>
    <property type="match status" value="1"/>
</dbReference>
<dbReference type="Gene3D" id="1.10.287.130">
    <property type="match status" value="1"/>
</dbReference>
<feature type="transmembrane region" description="Helical" evidence="15">
    <location>
        <begin position="269"/>
        <end position="289"/>
    </location>
</feature>
<evidence type="ECO:0000313" key="18">
    <source>
        <dbReference type="EMBL" id="OGY98174.1"/>
    </source>
</evidence>
<dbReference type="GO" id="GO:0005886">
    <property type="term" value="C:plasma membrane"/>
    <property type="evidence" value="ECO:0007669"/>
    <property type="project" value="UniProtKB-SubCell"/>
</dbReference>
<dbReference type="SUPFAM" id="SSF55874">
    <property type="entry name" value="ATPase domain of HSP90 chaperone/DNA topoisomerase II/histidine kinase"/>
    <property type="match status" value="1"/>
</dbReference>
<evidence type="ECO:0000256" key="15">
    <source>
        <dbReference type="SAM" id="Phobius"/>
    </source>
</evidence>
<dbReference type="Gene3D" id="3.30.565.10">
    <property type="entry name" value="Histidine kinase-like ATPase, C-terminal domain"/>
    <property type="match status" value="1"/>
</dbReference>
<dbReference type="InterPro" id="IPR004358">
    <property type="entry name" value="Sig_transdc_His_kin-like_C"/>
</dbReference>
<feature type="transmembrane region" description="Helical" evidence="15">
    <location>
        <begin position="118"/>
        <end position="142"/>
    </location>
</feature>
<evidence type="ECO:0000256" key="13">
    <source>
        <dbReference type="ARBA" id="ARBA00023136"/>
    </source>
</evidence>
<evidence type="ECO:0000313" key="19">
    <source>
        <dbReference type="Proteomes" id="UP000179059"/>
    </source>
</evidence>
<keyword evidence="11 15" id="KW-1133">Transmembrane helix</keyword>
<dbReference type="FunFam" id="3.30.565.10:FF:000023">
    <property type="entry name" value="PAS domain-containing sensor histidine kinase"/>
    <property type="match status" value="1"/>
</dbReference>
<dbReference type="PROSITE" id="PS50109">
    <property type="entry name" value="HIS_KIN"/>
    <property type="match status" value="1"/>
</dbReference>
<dbReference type="EMBL" id="MHKX01000014">
    <property type="protein sequence ID" value="OGY98174.1"/>
    <property type="molecule type" value="Genomic_DNA"/>
</dbReference>
<gene>
    <name evidence="18" type="ORF">A2855_03105</name>
</gene>
<feature type="transmembrane region" description="Helical" evidence="15">
    <location>
        <begin position="238"/>
        <end position="257"/>
    </location>
</feature>
<keyword evidence="4" id="KW-1003">Cell membrane</keyword>
<evidence type="ECO:0000256" key="3">
    <source>
        <dbReference type="ARBA" id="ARBA00012438"/>
    </source>
</evidence>
<dbReference type="SMART" id="SM00448">
    <property type="entry name" value="REC"/>
    <property type="match status" value="1"/>
</dbReference>
<dbReference type="InterPro" id="IPR005467">
    <property type="entry name" value="His_kinase_dom"/>
</dbReference>
<evidence type="ECO:0000256" key="2">
    <source>
        <dbReference type="ARBA" id="ARBA00004651"/>
    </source>
</evidence>
<dbReference type="Proteomes" id="UP000179059">
    <property type="component" value="Unassembled WGS sequence"/>
</dbReference>
<keyword evidence="9" id="KW-0418">Kinase</keyword>
<name>A0A1G2C9V9_9BACT</name>
<evidence type="ECO:0000256" key="5">
    <source>
        <dbReference type="ARBA" id="ARBA00022553"/>
    </source>
</evidence>
<dbReference type="Gene3D" id="3.40.50.2300">
    <property type="match status" value="1"/>
</dbReference>
<evidence type="ECO:0000259" key="17">
    <source>
        <dbReference type="PROSITE" id="PS50110"/>
    </source>
</evidence>
<feature type="transmembrane region" description="Helical" evidence="15">
    <location>
        <begin position="78"/>
        <end position="97"/>
    </location>
</feature>
<evidence type="ECO:0000256" key="14">
    <source>
        <dbReference type="PROSITE-ProRule" id="PRU00169"/>
    </source>
</evidence>
<dbReference type="InterPro" id="IPR007895">
    <property type="entry name" value="MASE1"/>
</dbReference>
<keyword evidence="13 15" id="KW-0472">Membrane</keyword>
<dbReference type="STRING" id="1798647.A2855_03105"/>
<dbReference type="InterPro" id="IPR001789">
    <property type="entry name" value="Sig_transdc_resp-reg_receiver"/>
</dbReference>
<dbReference type="InterPro" id="IPR003661">
    <property type="entry name" value="HisK_dim/P_dom"/>
</dbReference>
<dbReference type="Pfam" id="PF05231">
    <property type="entry name" value="MASE1"/>
    <property type="match status" value="1"/>
</dbReference>
<protein>
    <recommendedName>
        <fullName evidence="3">histidine kinase</fullName>
        <ecNumber evidence="3">2.7.13.3</ecNumber>
    </recommendedName>
</protein>
<dbReference type="Pfam" id="PF00512">
    <property type="entry name" value="HisKA"/>
    <property type="match status" value="1"/>
</dbReference>
<dbReference type="AlphaFoldDB" id="A0A1G2C9V9"/>
<dbReference type="GO" id="GO:0000155">
    <property type="term" value="F:phosphorelay sensor kinase activity"/>
    <property type="evidence" value="ECO:0007669"/>
    <property type="project" value="InterPro"/>
</dbReference>
<comment type="caution">
    <text evidence="18">The sequence shown here is derived from an EMBL/GenBank/DDBJ whole genome shotgun (WGS) entry which is preliminary data.</text>
</comment>
<dbReference type="PANTHER" id="PTHR43547:SF2">
    <property type="entry name" value="HYBRID SIGNAL TRANSDUCTION HISTIDINE KINASE C"/>
    <property type="match status" value="1"/>
</dbReference>
<dbReference type="SUPFAM" id="SSF47384">
    <property type="entry name" value="Homodimeric domain of signal transducing histidine kinase"/>
    <property type="match status" value="1"/>
</dbReference>
<dbReference type="InterPro" id="IPR003594">
    <property type="entry name" value="HATPase_dom"/>
</dbReference>
<feature type="modified residue" description="4-aspartylphosphate" evidence="14">
    <location>
        <position position="624"/>
    </location>
</feature>
<dbReference type="SUPFAM" id="SSF52172">
    <property type="entry name" value="CheY-like"/>
    <property type="match status" value="1"/>
</dbReference>
<evidence type="ECO:0000256" key="9">
    <source>
        <dbReference type="ARBA" id="ARBA00022777"/>
    </source>
</evidence>
<feature type="transmembrane region" description="Helical" evidence="15">
    <location>
        <begin position="154"/>
        <end position="176"/>
    </location>
</feature>
<evidence type="ECO:0000256" key="7">
    <source>
        <dbReference type="ARBA" id="ARBA00022692"/>
    </source>
</evidence>
<keyword evidence="12" id="KW-0902">Two-component regulatory system</keyword>
<feature type="domain" description="Response regulatory" evidence="17">
    <location>
        <begin position="575"/>
        <end position="690"/>
    </location>
</feature>
<keyword evidence="7 15" id="KW-0812">Transmembrane</keyword>
<accession>A0A1G2C9V9</accession>
<keyword evidence="8" id="KW-0547">Nucleotide-binding</keyword>
<dbReference type="InterPro" id="IPR036890">
    <property type="entry name" value="HATPase_C_sf"/>
</dbReference>
<dbReference type="CDD" id="cd17580">
    <property type="entry name" value="REC_2_DhkD-like"/>
    <property type="match status" value="1"/>
</dbReference>
<dbReference type="CDD" id="cd00075">
    <property type="entry name" value="HATPase"/>
    <property type="match status" value="1"/>
</dbReference>
<comment type="subcellular location">
    <subcellularLocation>
        <location evidence="2">Cell membrane</location>
        <topology evidence="2">Multi-pass membrane protein</topology>
    </subcellularLocation>
</comment>
<sequence>MDLRVFRVSRRKLLVAVIVFAVYVLAAKAGSAFYAGGRAAPAIVFPAAGVSIAALFLEGYGLWVIITAASLFNSFLNATPVLTALGIASGSTLQALLGTYLLRRFKFDPRLWRFRDMALMVGVAVGATIISPTTAALMSWLTGLRGAVSPVQQWISWWLGGVLGVMLITPFLISWVTHPKLRLTRRSVLEGGIAFLALAGMSWLIYWTPTNSWGGVPLIYALLVPLFWISLRFGNRETITGLLAMSVISLTGTVFGWHGDPAATLGTRLFQVQLLNIILSCIFFIVSAISEERHMAEATSKSYVNQLEEAFEKLKSADQAKTEFIAILAHELRNPLAPALSSLEFLELQEFSTPEKEEAAMQAKRNIKNMSHLLDDLLDVSRISQGKIKLQKVPVKLSALAARVVQNVQLLVDSRRHKLAVDVPDDLPEVLADSLRLEQVLTNLLTNAARYTEPDGKIWLTAWEEKGKMVIKVRDTGIGITPETLPDIFEMFNQARRGASRTSEGLGIGLGLVKKLVELHGGTVVAYSEGVGKGSEFTVRLPLAAAPSAKNPGAPVSAAPEKKMAHRAVKASKKRILVVDDNEAAANALVKLFNRLGHEARAAYRAQAGIDDALDFRPHIILLDIGMPEMDGYEVARKLRGYPEFEKTIIVAVSGYGQEEDRQRSREAGFDQHLVKPVDLDTWRGLLEKA</sequence>
<evidence type="ECO:0000256" key="10">
    <source>
        <dbReference type="ARBA" id="ARBA00022840"/>
    </source>
</evidence>
<dbReference type="SMART" id="SM00388">
    <property type="entry name" value="HisKA"/>
    <property type="match status" value="1"/>
</dbReference>
<evidence type="ECO:0000259" key="16">
    <source>
        <dbReference type="PROSITE" id="PS50109"/>
    </source>
</evidence>
<keyword evidence="6" id="KW-0808">Transferase</keyword>
<comment type="catalytic activity">
    <reaction evidence="1">
        <text>ATP + protein L-histidine = ADP + protein N-phospho-L-histidine.</text>
        <dbReference type="EC" id="2.7.13.3"/>
    </reaction>
</comment>
<organism evidence="18 19">
    <name type="scientific">Candidatus Liptonbacteria bacterium RIFCSPHIGHO2_01_FULL_57_28</name>
    <dbReference type="NCBI Taxonomy" id="1798647"/>
    <lineage>
        <taxon>Bacteria</taxon>
        <taxon>Candidatus Liptoniibacteriota</taxon>
    </lineage>
</organism>
<dbReference type="CDD" id="cd00082">
    <property type="entry name" value="HisKA"/>
    <property type="match status" value="1"/>
</dbReference>
<proteinExistence type="predicted"/>
<dbReference type="SMART" id="SM00387">
    <property type="entry name" value="HATPase_c"/>
    <property type="match status" value="1"/>
</dbReference>
<evidence type="ECO:0000256" key="4">
    <source>
        <dbReference type="ARBA" id="ARBA00022475"/>
    </source>
</evidence>
<evidence type="ECO:0000256" key="12">
    <source>
        <dbReference type="ARBA" id="ARBA00023012"/>
    </source>
</evidence>
<evidence type="ECO:0000256" key="1">
    <source>
        <dbReference type="ARBA" id="ARBA00000085"/>
    </source>
</evidence>
<dbReference type="EC" id="2.7.13.3" evidence="3"/>
<dbReference type="PRINTS" id="PR00344">
    <property type="entry name" value="BCTRLSENSOR"/>
</dbReference>
<feature type="transmembrane region" description="Helical" evidence="15">
    <location>
        <begin position="42"/>
        <end position="66"/>
    </location>
</feature>
<evidence type="ECO:0000256" key="8">
    <source>
        <dbReference type="ARBA" id="ARBA00022741"/>
    </source>
</evidence>
<dbReference type="Pfam" id="PF02518">
    <property type="entry name" value="HATPase_c"/>
    <property type="match status" value="1"/>
</dbReference>
<feature type="transmembrane region" description="Helical" evidence="15">
    <location>
        <begin position="13"/>
        <end position="35"/>
    </location>
</feature>
<dbReference type="InterPro" id="IPR036097">
    <property type="entry name" value="HisK_dim/P_sf"/>
</dbReference>
<dbReference type="Pfam" id="PF00072">
    <property type="entry name" value="Response_reg"/>
    <property type="match status" value="1"/>
</dbReference>